<keyword evidence="2" id="KW-0479">Metal-binding</keyword>
<evidence type="ECO:0000259" key="8">
    <source>
        <dbReference type="Pfam" id="PF07731"/>
    </source>
</evidence>
<dbReference type="GeneID" id="111114035"/>
<feature type="compositionally biased region" description="Polar residues" evidence="5">
    <location>
        <begin position="708"/>
        <end position="720"/>
    </location>
</feature>
<keyword evidence="3" id="KW-0560">Oxidoreductase</keyword>
<dbReference type="AlphaFoldDB" id="A0A8B8BXC4"/>
<feature type="domain" description="Plastocyanin-like" evidence="9">
    <location>
        <begin position="97"/>
        <end position="204"/>
    </location>
</feature>
<sequence>MIRNTCILFLLWTVSYCVCNIVRRSQDCRGNICKFRWVVDYKFTMMWYNNTSPDLGYQPIIQDPTGFIRRRSTSPNCTETHTTVTLSEFKELVSTGDGDYRMVYAINGQIPGPEIIVTEGDMVSIRIYNRLKIEGLTIHWHGLLHRGTPWMDGASMISQCPILPGQVFEYRFLAEPVGTHWYHAHTNTMRSDGLSGAFIVLPKKPPHPDYYGEFFAVIQDWTKRSAAETAETYRSRLFGLDEYNGQCTPSELMPDGTASIFSLNVGLVNGRGRRYRNGDFVNGEKPFIPLEIFTVEPMKWYRFRIINVGFAQPFQISFEAHTIYVVALDGNDVIRQKCDSVVISPGESVDIQIKTRRSPNNYYINFKTLPTQTQSGPIERPQMTRAILNYKGVSQYQQALSVPRLCTQRSPCYVVNQLYGRSPANSNIVNIPFMKIRSTAEAISRNPVPTSYTGSTQQEFFLNFHFFRGHPAINGRRFMYPTSALQTHRTKRGTTPCNPPYCTSERCRCTHTLKLEIDNVIQFVFFTQGLKAAHPIHFHGHQFHVVKVGYPVYDEFTGNATAPNPDIKCLNDDCTEATWSNPSWKSIVPGLNLRNPPIKDTVNVPWGGYVVVRIIADNPGYWLLHCHLGHHQSQGMSLVLQEGDPADMVEAPSGFPLCHSFLTSQDKIENAIRNQKKILERKRNSKNSKPATQTKKTNLRDFFKEEQTPTGRSNNVQNSKRNLKDFYKEDKSSAANIVSNKNTPGPFETTFSFENPRNPFSDGTVYTDSQAFGPQPLPDSFTSSIGFIQGSDNPLSIGPIEGFQNPFFSDSVQTFGDSLSKQPSIGSTGGENDPFRIPTQPTFGESFTNQPSIGSIEGDFNPLFRIPTEPTFGESFTNQPSIGSIDGAHNPFQSPSQLTLPDSFSNLPSIGSTHGVQNPFESLSQLTLPDTFSNIPPVEQNPFQSPSQLTLPDSLSNLPSIDGAQNPFRSTTETTFGDLFSPGTNNLPSIGSTGGGPDPMNGFSSMPLDNSLDSSSRSSLFLTSDALSASGPLQDYFASANDATTLNNMPHNSISSSSFPNDPVMDSSSSLGETSSANPFRSFNQFFENDPSG</sequence>
<dbReference type="GO" id="GO:0005886">
    <property type="term" value="C:plasma membrane"/>
    <property type="evidence" value="ECO:0007669"/>
    <property type="project" value="TreeGrafter"/>
</dbReference>
<keyword evidence="6" id="KW-0732">Signal</keyword>
<gene>
    <name evidence="11" type="primary">LOC111114035</name>
</gene>
<dbReference type="Pfam" id="PF00394">
    <property type="entry name" value="Cu-oxidase"/>
    <property type="match status" value="1"/>
</dbReference>
<keyword evidence="10" id="KW-1185">Reference proteome</keyword>
<feature type="compositionally biased region" description="Basic and acidic residues" evidence="5">
    <location>
        <begin position="698"/>
        <end position="707"/>
    </location>
</feature>
<dbReference type="PROSITE" id="PS00079">
    <property type="entry name" value="MULTICOPPER_OXIDASE1"/>
    <property type="match status" value="1"/>
</dbReference>
<evidence type="ECO:0000259" key="9">
    <source>
        <dbReference type="Pfam" id="PF07732"/>
    </source>
</evidence>
<feature type="region of interest" description="Disordered" evidence="5">
    <location>
        <begin position="678"/>
        <end position="722"/>
    </location>
</feature>
<feature type="region of interest" description="Disordered" evidence="5">
    <location>
        <begin position="1048"/>
        <end position="1093"/>
    </location>
</feature>
<feature type="region of interest" description="Disordered" evidence="5">
    <location>
        <begin position="931"/>
        <end position="951"/>
    </location>
</feature>
<evidence type="ECO:0000256" key="5">
    <source>
        <dbReference type="SAM" id="MobiDB-lite"/>
    </source>
</evidence>
<dbReference type="InterPro" id="IPR001117">
    <property type="entry name" value="Cu-oxidase_2nd"/>
</dbReference>
<feature type="region of interest" description="Disordered" evidence="5">
    <location>
        <begin position="977"/>
        <end position="1009"/>
    </location>
</feature>
<feature type="domain" description="Plastocyanin-like" evidence="7">
    <location>
        <begin position="260"/>
        <end position="392"/>
    </location>
</feature>
<name>A0A8B8BXC4_CRAVI</name>
<feature type="compositionally biased region" description="Polar residues" evidence="5">
    <location>
        <begin position="982"/>
        <end position="991"/>
    </location>
</feature>
<protein>
    <submittedName>
        <fullName evidence="11">Uncharacterized protein LOC111114035</fullName>
    </submittedName>
</protein>
<dbReference type="InterPro" id="IPR045087">
    <property type="entry name" value="Cu-oxidase_fam"/>
</dbReference>
<dbReference type="RefSeq" id="XP_022308032.1">
    <property type="nucleotide sequence ID" value="XM_022452324.1"/>
</dbReference>
<keyword evidence="4" id="KW-0186">Copper</keyword>
<proteinExistence type="inferred from homology"/>
<reference evidence="11" key="1">
    <citation type="submission" date="2025-08" db="UniProtKB">
        <authorList>
            <consortium name="RefSeq"/>
        </authorList>
    </citation>
    <scope>IDENTIFICATION</scope>
    <source>
        <tissue evidence="11">Whole sample</tissue>
    </source>
</reference>
<dbReference type="GO" id="GO:0005507">
    <property type="term" value="F:copper ion binding"/>
    <property type="evidence" value="ECO:0007669"/>
    <property type="project" value="InterPro"/>
</dbReference>
<dbReference type="GO" id="GO:0006826">
    <property type="term" value="P:iron ion transport"/>
    <property type="evidence" value="ECO:0007669"/>
    <property type="project" value="TreeGrafter"/>
</dbReference>
<dbReference type="Pfam" id="PF07732">
    <property type="entry name" value="Cu-oxidase_3"/>
    <property type="match status" value="1"/>
</dbReference>
<dbReference type="InterPro" id="IPR002355">
    <property type="entry name" value="Cu_oxidase_Cu_BS"/>
</dbReference>
<dbReference type="InterPro" id="IPR011707">
    <property type="entry name" value="Cu-oxidase-like_N"/>
</dbReference>
<organism evidence="10 11">
    <name type="scientific">Crassostrea virginica</name>
    <name type="common">Eastern oyster</name>
    <dbReference type="NCBI Taxonomy" id="6565"/>
    <lineage>
        <taxon>Eukaryota</taxon>
        <taxon>Metazoa</taxon>
        <taxon>Spiralia</taxon>
        <taxon>Lophotrochozoa</taxon>
        <taxon>Mollusca</taxon>
        <taxon>Bivalvia</taxon>
        <taxon>Autobranchia</taxon>
        <taxon>Pteriomorphia</taxon>
        <taxon>Ostreida</taxon>
        <taxon>Ostreoidea</taxon>
        <taxon>Ostreidae</taxon>
        <taxon>Crassostrea</taxon>
    </lineage>
</organism>
<feature type="chain" id="PRO_5034208432" evidence="6">
    <location>
        <begin position="20"/>
        <end position="1093"/>
    </location>
</feature>
<dbReference type="PROSITE" id="PS00080">
    <property type="entry name" value="MULTICOPPER_OXIDASE2"/>
    <property type="match status" value="1"/>
</dbReference>
<dbReference type="GO" id="GO:0016491">
    <property type="term" value="F:oxidoreductase activity"/>
    <property type="evidence" value="ECO:0007669"/>
    <property type="project" value="UniProtKB-KW"/>
</dbReference>
<feature type="domain" description="Plastocyanin-like" evidence="8">
    <location>
        <begin position="504"/>
        <end position="643"/>
    </location>
</feature>
<dbReference type="CDD" id="cd13905">
    <property type="entry name" value="CuRO_3_tcLLC2_insect_like"/>
    <property type="match status" value="1"/>
</dbReference>
<dbReference type="PANTHER" id="PTHR11709">
    <property type="entry name" value="MULTI-COPPER OXIDASE"/>
    <property type="match status" value="1"/>
</dbReference>
<dbReference type="OrthoDB" id="2121828at2759"/>
<accession>A0A8B8BXC4</accession>
<comment type="similarity">
    <text evidence="1">Belongs to the multicopper oxidase family.</text>
</comment>
<dbReference type="KEGG" id="cvn:111114035"/>
<dbReference type="CDD" id="cd13884">
    <property type="entry name" value="CuRO_2_tcLCC_insect_like"/>
    <property type="match status" value="1"/>
</dbReference>
<dbReference type="InterPro" id="IPR033138">
    <property type="entry name" value="Cu_oxidase_CS"/>
</dbReference>
<dbReference type="Pfam" id="PF07731">
    <property type="entry name" value="Cu-oxidase_2"/>
    <property type="match status" value="1"/>
</dbReference>
<evidence type="ECO:0000256" key="6">
    <source>
        <dbReference type="SAM" id="SignalP"/>
    </source>
</evidence>
<dbReference type="Proteomes" id="UP000694844">
    <property type="component" value="Chromosome 9"/>
</dbReference>
<evidence type="ECO:0000256" key="4">
    <source>
        <dbReference type="ARBA" id="ARBA00023008"/>
    </source>
</evidence>
<dbReference type="InterPro" id="IPR008972">
    <property type="entry name" value="Cupredoxin"/>
</dbReference>
<dbReference type="PANTHER" id="PTHR11709:SF394">
    <property type="entry name" value="FI03373P-RELATED"/>
    <property type="match status" value="1"/>
</dbReference>
<feature type="signal peptide" evidence="6">
    <location>
        <begin position="1"/>
        <end position="19"/>
    </location>
</feature>
<evidence type="ECO:0000313" key="10">
    <source>
        <dbReference type="Proteomes" id="UP000694844"/>
    </source>
</evidence>
<dbReference type="SUPFAM" id="SSF49503">
    <property type="entry name" value="Cupredoxins"/>
    <property type="match status" value="3"/>
</dbReference>
<evidence type="ECO:0000259" key="7">
    <source>
        <dbReference type="Pfam" id="PF00394"/>
    </source>
</evidence>
<dbReference type="InterPro" id="IPR011706">
    <property type="entry name" value="Cu-oxidase_C"/>
</dbReference>
<feature type="compositionally biased region" description="Polar residues" evidence="5">
    <location>
        <begin position="687"/>
        <end position="696"/>
    </location>
</feature>
<dbReference type="CDD" id="cd13858">
    <property type="entry name" value="CuRO_1_tcLCC2_insect_like"/>
    <property type="match status" value="1"/>
</dbReference>
<evidence type="ECO:0000256" key="2">
    <source>
        <dbReference type="ARBA" id="ARBA00022723"/>
    </source>
</evidence>
<evidence type="ECO:0000256" key="3">
    <source>
        <dbReference type="ARBA" id="ARBA00023002"/>
    </source>
</evidence>
<feature type="compositionally biased region" description="Polar residues" evidence="5">
    <location>
        <begin position="941"/>
        <end position="951"/>
    </location>
</feature>
<evidence type="ECO:0000256" key="1">
    <source>
        <dbReference type="ARBA" id="ARBA00010609"/>
    </source>
</evidence>
<evidence type="ECO:0000313" key="11">
    <source>
        <dbReference type="RefSeq" id="XP_022308032.1"/>
    </source>
</evidence>
<dbReference type="Gene3D" id="2.60.40.420">
    <property type="entry name" value="Cupredoxins - blue copper proteins"/>
    <property type="match status" value="3"/>
</dbReference>